<proteinExistence type="predicted"/>
<dbReference type="InterPro" id="IPR002563">
    <property type="entry name" value="Flavin_Rdtase-like_dom"/>
</dbReference>
<organism evidence="3 4">
    <name type="scientific">Brucella pseudogrignonensis</name>
    <dbReference type="NCBI Taxonomy" id="419475"/>
    <lineage>
        <taxon>Bacteria</taxon>
        <taxon>Pseudomonadati</taxon>
        <taxon>Pseudomonadota</taxon>
        <taxon>Alphaproteobacteria</taxon>
        <taxon>Hyphomicrobiales</taxon>
        <taxon>Brucellaceae</taxon>
        <taxon>Brucella/Ochrobactrum group</taxon>
        <taxon>Brucella</taxon>
    </lineage>
</organism>
<evidence type="ECO:0000313" key="3">
    <source>
        <dbReference type="EMBL" id="NNV22325.1"/>
    </source>
</evidence>
<feature type="domain" description="Flavin reductase like" evidence="2">
    <location>
        <begin position="23"/>
        <end position="170"/>
    </location>
</feature>
<dbReference type="PANTHER" id="PTHR30466:SF1">
    <property type="entry name" value="FMN REDUCTASE (NADH) RUTF"/>
    <property type="match status" value="1"/>
</dbReference>
<dbReference type="InterPro" id="IPR012349">
    <property type="entry name" value="Split_barrel_FMN-bd"/>
</dbReference>
<reference evidence="3 4" key="1">
    <citation type="submission" date="2018-11" db="EMBL/GenBank/DDBJ databases">
        <title>Genome sequencing and analysis.</title>
        <authorList>
            <person name="Huang Y.-T."/>
        </authorList>
    </citation>
    <scope>NUCLEOTIDE SEQUENCE [LARGE SCALE GENOMIC DNA]</scope>
    <source>
        <strain evidence="3 4">SHIN</strain>
    </source>
</reference>
<gene>
    <name evidence="3" type="ORF">EHE22_18085</name>
</gene>
<protein>
    <submittedName>
        <fullName evidence="3">Flavin reductase</fullName>
    </submittedName>
</protein>
<evidence type="ECO:0000259" key="2">
    <source>
        <dbReference type="SMART" id="SM00903"/>
    </source>
</evidence>
<evidence type="ECO:0000313" key="4">
    <source>
        <dbReference type="Proteomes" id="UP000526233"/>
    </source>
</evidence>
<sequence length="173" mass="18873">MQTDKNTTSNTVSLEPKTYRDAMSHYAGSVQVVTTAGAAGRRGLTLTAACSVSDNPPTLLICLQKMHEENLLFIKNGVFAVNTLAGSHQQLADAFSGRIGLTQDERFELAQWDIIDTGAPVLKGALAAFDCRVTSVQEHSTHHVLFGEVVGLRSNADEEALIYLNRRYHTLEL</sequence>
<dbReference type="Proteomes" id="UP000526233">
    <property type="component" value="Unassembled WGS sequence"/>
</dbReference>
<dbReference type="SMART" id="SM00903">
    <property type="entry name" value="Flavin_Reduct"/>
    <property type="match status" value="1"/>
</dbReference>
<dbReference type="InterPro" id="IPR050268">
    <property type="entry name" value="NADH-dep_flavin_reductase"/>
</dbReference>
<keyword evidence="1" id="KW-0560">Oxidoreductase</keyword>
<comment type="caution">
    <text evidence="3">The sequence shown here is derived from an EMBL/GenBank/DDBJ whole genome shotgun (WGS) entry which is preliminary data.</text>
</comment>
<dbReference type="GO" id="GO:0042602">
    <property type="term" value="F:riboflavin reductase (NADPH) activity"/>
    <property type="evidence" value="ECO:0007669"/>
    <property type="project" value="TreeGrafter"/>
</dbReference>
<accession>A0A7Y3T944</accession>
<name>A0A7Y3T944_9HYPH</name>
<dbReference type="AlphaFoldDB" id="A0A7Y3T944"/>
<dbReference type="SUPFAM" id="SSF50475">
    <property type="entry name" value="FMN-binding split barrel"/>
    <property type="match status" value="1"/>
</dbReference>
<evidence type="ECO:0000256" key="1">
    <source>
        <dbReference type="ARBA" id="ARBA00023002"/>
    </source>
</evidence>
<dbReference type="PANTHER" id="PTHR30466">
    <property type="entry name" value="FLAVIN REDUCTASE"/>
    <property type="match status" value="1"/>
</dbReference>
<dbReference type="GO" id="GO:0010181">
    <property type="term" value="F:FMN binding"/>
    <property type="evidence" value="ECO:0007669"/>
    <property type="project" value="InterPro"/>
</dbReference>
<dbReference type="GO" id="GO:0006208">
    <property type="term" value="P:pyrimidine nucleobase catabolic process"/>
    <property type="evidence" value="ECO:0007669"/>
    <property type="project" value="TreeGrafter"/>
</dbReference>
<dbReference type="Gene3D" id="2.30.110.10">
    <property type="entry name" value="Electron Transport, Fmn-binding Protein, Chain A"/>
    <property type="match status" value="1"/>
</dbReference>
<dbReference type="Pfam" id="PF01613">
    <property type="entry name" value="Flavin_Reduct"/>
    <property type="match status" value="1"/>
</dbReference>
<dbReference type="EMBL" id="PKQI01000003">
    <property type="protein sequence ID" value="NNV22325.1"/>
    <property type="molecule type" value="Genomic_DNA"/>
</dbReference>